<dbReference type="AlphaFoldDB" id="A0A9P5Y0P9"/>
<reference evidence="1" key="1">
    <citation type="submission" date="2020-11" db="EMBL/GenBank/DDBJ databases">
        <authorList>
            <consortium name="DOE Joint Genome Institute"/>
            <person name="Ahrendt S."/>
            <person name="Riley R."/>
            <person name="Andreopoulos W."/>
            <person name="Labutti K."/>
            <person name="Pangilinan J."/>
            <person name="Ruiz-Duenas F.J."/>
            <person name="Barrasa J.M."/>
            <person name="Sanchez-Garcia M."/>
            <person name="Camarero S."/>
            <person name="Miyauchi S."/>
            <person name="Serrano A."/>
            <person name="Linde D."/>
            <person name="Babiker R."/>
            <person name="Drula E."/>
            <person name="Ayuso-Fernandez I."/>
            <person name="Pacheco R."/>
            <person name="Padilla G."/>
            <person name="Ferreira P."/>
            <person name="Barriuso J."/>
            <person name="Kellner H."/>
            <person name="Castanera R."/>
            <person name="Alfaro M."/>
            <person name="Ramirez L."/>
            <person name="Pisabarro A.G."/>
            <person name="Kuo A."/>
            <person name="Tritt A."/>
            <person name="Lipzen A."/>
            <person name="He G."/>
            <person name="Yan M."/>
            <person name="Ng V."/>
            <person name="Cullen D."/>
            <person name="Martin F."/>
            <person name="Rosso M.-N."/>
            <person name="Henrissat B."/>
            <person name="Hibbett D."/>
            <person name="Martinez A.T."/>
            <person name="Grigoriev I.V."/>
        </authorList>
    </citation>
    <scope>NUCLEOTIDE SEQUENCE</scope>
    <source>
        <strain evidence="1">CBS 247.69</strain>
    </source>
</reference>
<evidence type="ECO:0000313" key="1">
    <source>
        <dbReference type="EMBL" id="KAF9460198.1"/>
    </source>
</evidence>
<keyword evidence="2" id="KW-1185">Reference proteome</keyword>
<gene>
    <name evidence="1" type="ORF">BDZ94DRAFT_1311744</name>
</gene>
<organism evidence="1 2">
    <name type="scientific">Collybia nuda</name>
    <dbReference type="NCBI Taxonomy" id="64659"/>
    <lineage>
        <taxon>Eukaryota</taxon>
        <taxon>Fungi</taxon>
        <taxon>Dikarya</taxon>
        <taxon>Basidiomycota</taxon>
        <taxon>Agaricomycotina</taxon>
        <taxon>Agaricomycetes</taxon>
        <taxon>Agaricomycetidae</taxon>
        <taxon>Agaricales</taxon>
        <taxon>Tricholomatineae</taxon>
        <taxon>Clitocybaceae</taxon>
        <taxon>Collybia</taxon>
    </lineage>
</organism>
<accession>A0A9P5Y0P9</accession>
<evidence type="ECO:0000313" key="2">
    <source>
        <dbReference type="Proteomes" id="UP000807353"/>
    </source>
</evidence>
<dbReference type="SUPFAM" id="SSF52047">
    <property type="entry name" value="RNI-like"/>
    <property type="match status" value="1"/>
</dbReference>
<dbReference type="OrthoDB" id="3071370at2759"/>
<dbReference type="Proteomes" id="UP000807353">
    <property type="component" value="Unassembled WGS sequence"/>
</dbReference>
<comment type="caution">
    <text evidence="1">The sequence shown here is derived from an EMBL/GenBank/DDBJ whole genome shotgun (WGS) entry which is preliminary data.</text>
</comment>
<name>A0A9P5Y0P9_9AGAR</name>
<proteinExistence type="predicted"/>
<sequence>MPSPEIPQEIIDCIIGELQYQPRALVACSLVSHSFVPTSQRLLFSTLCLTSSKRSATLCQMLFKSFQVNPYLAHLVEDLSFQLDNSMFGAHNTAFPPILRSLSHLRSFTLSGTQAIKWHEAPGYQRVSLGAILHLPYLESVTISNILYFPMSLFTRSTQLKRLSLLDTTAASPNLAETEPLNPTPRKGQLEYLFGGEGAAAARTTHTLVNFLAHQSSQLGVSQLRQFTASVWWNEGVRAYQTAFNSSGKSLENLALSVGHPDNHPPLDTLSIGPLRHLRRLSVSIFEHASSPKWLLHLIASASEHNMIEEISINTFSVDFGDVSWGQLDAVLTSAKFKCLRSIVLRYWKQHIRGLLPEKQFPRLLARSTFTVYHECDRVFPRNH</sequence>
<dbReference type="EMBL" id="MU150303">
    <property type="protein sequence ID" value="KAF9460198.1"/>
    <property type="molecule type" value="Genomic_DNA"/>
</dbReference>
<protein>
    <submittedName>
        <fullName evidence="1">Uncharacterized protein</fullName>
    </submittedName>
</protein>